<dbReference type="EMBL" id="JAPDFW010000044">
    <property type="protein sequence ID" value="KAJ5078915.1"/>
    <property type="molecule type" value="Genomic_DNA"/>
</dbReference>
<keyword evidence="4" id="KW-1185">Reference proteome</keyword>
<proteinExistence type="predicted"/>
<protein>
    <submittedName>
        <fullName evidence="3">Vacuolar protein sorting-associated protein</fullName>
    </submittedName>
</protein>
<evidence type="ECO:0000256" key="1">
    <source>
        <dbReference type="SAM" id="Phobius"/>
    </source>
</evidence>
<keyword evidence="1" id="KW-1133">Transmembrane helix</keyword>
<comment type="caution">
    <text evidence="3">The sequence shown here is derived from an EMBL/GenBank/DDBJ whole genome shotgun (WGS) entry which is preliminary data.</text>
</comment>
<sequence>MGEGKTKVIGPILAFLQSKIFQDKKPLLIFLTPESLIETNSQDMKITSKYSFNQKLNLLQFSRNEENIEKENLKNILEMIEKCKENYEFIISTAESIQCLELEYISLIDEFEKWEEYKKNQNQNQISQTKKQKEEKKKEEIPEKIKILNQILEIIKKDSILTIDEVDNVLSVFRNVNFTTGEKDLKFKDYQIEVVKTIYKEYGYELKEEKNTTLTSKEMEEKQKKIVENILEILIHEQVDNQTYEKYFDYLMNEVSLSKEDFEKQKDQNLPEKLAWSRYILNDLLPQVIDKQPNEHFGISKEKWKFEETNSNQIHVAIPYKAANKPIEGSIFANIFETLCKTIHYYYYIGLPSNKIQHFLSFLQNKYKELTSQNSIQHSKLKKQIEEEFKIDISEVRIEQLPKQKLEEIQKIVNENLFNSKVFVYSHFHQYIKEEILEQFGSESRQLNSTSSDLCSFFQLIVGYSGTSQTKERDQKSWKKILEKNENKFPFQAFIDVGAYFKGFSNTEIAKEMMIFFSKHKKETQNKIKGILFFDETDFLSIIRENEEENDFNLKFPIIPIGRSDPKTIQTITQLNQEEIFTFYDQSHTIGADIQQPLFCEALLSISEKTQTVQLLQGAMRMRKLNFGTQKISFVIPQTTSIFIKSILSLSKKENNKTTIIIAITTIKTITITIIIMIIMTITMIIMKMILKLSNSK</sequence>
<organism evidence="3 4">
    <name type="scientific">Anaeramoeba ignava</name>
    <name type="common">Anaerobic marine amoeba</name>
    <dbReference type="NCBI Taxonomy" id="1746090"/>
    <lineage>
        <taxon>Eukaryota</taxon>
        <taxon>Metamonada</taxon>
        <taxon>Anaeramoebidae</taxon>
        <taxon>Anaeramoeba</taxon>
    </lineage>
</organism>
<name>A0A9Q0LW19_ANAIG</name>
<dbReference type="Proteomes" id="UP001149090">
    <property type="component" value="Unassembled WGS sequence"/>
</dbReference>
<dbReference type="InterPro" id="IPR022099">
    <property type="entry name" value="DUF3638"/>
</dbReference>
<reference evidence="3" key="1">
    <citation type="submission" date="2022-10" db="EMBL/GenBank/DDBJ databases">
        <title>Novel sulphate-reducing endosymbionts in the free-living metamonad Anaeramoeba.</title>
        <authorList>
            <person name="Jerlstrom-Hultqvist J."/>
            <person name="Cepicka I."/>
            <person name="Gallot-Lavallee L."/>
            <person name="Salas-Leiva D."/>
            <person name="Curtis B.A."/>
            <person name="Zahonova K."/>
            <person name="Pipaliya S."/>
            <person name="Dacks J."/>
            <person name="Roger A.J."/>
        </authorList>
    </citation>
    <scope>NUCLEOTIDE SEQUENCE</scope>
    <source>
        <strain evidence="3">BMAN</strain>
    </source>
</reference>
<evidence type="ECO:0000313" key="3">
    <source>
        <dbReference type="EMBL" id="KAJ5078915.1"/>
    </source>
</evidence>
<dbReference type="Pfam" id="PF12340">
    <property type="entry name" value="DUF3638"/>
    <property type="match status" value="1"/>
</dbReference>
<dbReference type="AlphaFoldDB" id="A0A9Q0LW19"/>
<feature type="transmembrane region" description="Helical" evidence="1">
    <location>
        <begin position="660"/>
        <end position="687"/>
    </location>
</feature>
<evidence type="ECO:0000259" key="2">
    <source>
        <dbReference type="Pfam" id="PF12340"/>
    </source>
</evidence>
<feature type="domain" description="DUF3638" evidence="2">
    <location>
        <begin position="1"/>
        <end position="195"/>
    </location>
</feature>
<accession>A0A9Q0LW19</accession>
<keyword evidence="1" id="KW-0812">Transmembrane</keyword>
<evidence type="ECO:0000313" key="4">
    <source>
        <dbReference type="Proteomes" id="UP001149090"/>
    </source>
</evidence>
<keyword evidence="1" id="KW-0472">Membrane</keyword>
<dbReference type="OrthoDB" id="2684236at2759"/>
<gene>
    <name evidence="3" type="ORF">M0811_04638</name>
</gene>